<reference evidence="5 6" key="1">
    <citation type="submission" date="2020-12" db="EMBL/GenBank/DDBJ databases">
        <title>Whole genome sequences of gut porcine anaerobes.</title>
        <authorList>
            <person name="Kubasova T."/>
            <person name="Jahodarova E."/>
            <person name="Rychlik I."/>
        </authorList>
    </citation>
    <scope>NUCLEOTIDE SEQUENCE [LARGE SCALE GENOMIC DNA]</scope>
    <source>
        <strain evidence="5 6">An867</strain>
    </source>
</reference>
<dbReference type="PANTHER" id="PTHR10146">
    <property type="entry name" value="PROLINE SYNTHETASE CO-TRANSCRIBED BACTERIAL HOMOLOG PROTEIN"/>
    <property type="match status" value="1"/>
</dbReference>
<feature type="modified residue" description="N6-(pyridoxal phosphate)lysine" evidence="2">
    <location>
        <position position="45"/>
    </location>
</feature>
<dbReference type="EMBL" id="JAFBIT010000001">
    <property type="protein sequence ID" value="MCF2651790.1"/>
    <property type="molecule type" value="Genomic_DNA"/>
</dbReference>
<feature type="domain" description="Alanine racemase N-terminal" evidence="4">
    <location>
        <begin position="50"/>
        <end position="238"/>
    </location>
</feature>
<dbReference type="InterPro" id="IPR011078">
    <property type="entry name" value="PyrdxlP_homeostasis"/>
</dbReference>
<name>A0ABS9CLX2_9FIRM</name>
<organism evidence="5 6">
    <name type="scientific">Anaeromassilibacillus senegalensis</name>
    <dbReference type="NCBI Taxonomy" id="1673717"/>
    <lineage>
        <taxon>Bacteria</taxon>
        <taxon>Bacillati</taxon>
        <taxon>Bacillota</taxon>
        <taxon>Clostridia</taxon>
        <taxon>Eubacteriales</taxon>
        <taxon>Acutalibacteraceae</taxon>
        <taxon>Anaeromassilibacillus</taxon>
    </lineage>
</organism>
<dbReference type="CDD" id="cd00635">
    <property type="entry name" value="PLPDE_III_YBL036c_like"/>
    <property type="match status" value="1"/>
</dbReference>
<evidence type="ECO:0000259" key="4">
    <source>
        <dbReference type="Pfam" id="PF01168"/>
    </source>
</evidence>
<dbReference type="NCBIfam" id="TIGR00044">
    <property type="entry name" value="YggS family pyridoxal phosphate-dependent enzyme"/>
    <property type="match status" value="1"/>
</dbReference>
<dbReference type="Pfam" id="PF01168">
    <property type="entry name" value="Ala_racemase_N"/>
    <property type="match status" value="1"/>
</dbReference>
<accession>A0ABS9CLX2</accession>
<dbReference type="Proteomes" id="UP001299220">
    <property type="component" value="Unassembled WGS sequence"/>
</dbReference>
<dbReference type="InterPro" id="IPR001608">
    <property type="entry name" value="Ala_racemase_N"/>
</dbReference>
<dbReference type="PANTHER" id="PTHR10146:SF14">
    <property type="entry name" value="PYRIDOXAL PHOSPHATE HOMEOSTASIS PROTEIN"/>
    <property type="match status" value="1"/>
</dbReference>
<keyword evidence="6" id="KW-1185">Reference proteome</keyword>
<evidence type="ECO:0000313" key="5">
    <source>
        <dbReference type="EMBL" id="MCF2651790.1"/>
    </source>
</evidence>
<comment type="function">
    <text evidence="2">Pyridoxal 5'-phosphate (PLP)-binding protein, which is involved in PLP homeostasis.</text>
</comment>
<proteinExistence type="inferred from homology"/>
<sequence>MTEKCCDPRLMSVEENYKVITERIAEAAVRSGRRPEDITFLAATKTVPAEVINHAIDCGLRFVGENRVQEFIEKYDKINWAAGVSGQIIGRLQTNKVKYIVDKVDCIQSVDSVKLAGEISRLSEKAGRRMRVLVEVNIGGEESKGGVAPEALEAFLEEISAFSGILVDGLMAIPPICAKKTELRNYFFRMQQSFIDIGAKKIDNVFMNCLSMGMSSDYEEAILCGSTMVRIGSSLFGQRIYP</sequence>
<dbReference type="InterPro" id="IPR029066">
    <property type="entry name" value="PLP-binding_barrel"/>
</dbReference>
<evidence type="ECO:0000256" key="1">
    <source>
        <dbReference type="ARBA" id="ARBA00022898"/>
    </source>
</evidence>
<dbReference type="Gene3D" id="3.20.20.10">
    <property type="entry name" value="Alanine racemase"/>
    <property type="match status" value="1"/>
</dbReference>
<dbReference type="PIRSF" id="PIRSF004848">
    <property type="entry name" value="YBL036c_PLPDEIII"/>
    <property type="match status" value="1"/>
</dbReference>
<keyword evidence="1 2" id="KW-0663">Pyridoxal phosphate</keyword>
<evidence type="ECO:0000313" key="6">
    <source>
        <dbReference type="Proteomes" id="UP001299220"/>
    </source>
</evidence>
<comment type="caution">
    <text evidence="5">The sequence shown here is derived from an EMBL/GenBank/DDBJ whole genome shotgun (WGS) entry which is preliminary data.</text>
</comment>
<protein>
    <recommendedName>
        <fullName evidence="2">Pyridoxal phosphate homeostasis protein</fullName>
        <shortName evidence="2">PLP homeostasis protein</shortName>
    </recommendedName>
</protein>
<dbReference type="RefSeq" id="WP_235322792.1">
    <property type="nucleotide sequence ID" value="NZ_JAFBIT010000001.1"/>
</dbReference>
<dbReference type="SUPFAM" id="SSF51419">
    <property type="entry name" value="PLP-binding barrel"/>
    <property type="match status" value="1"/>
</dbReference>
<comment type="similarity">
    <text evidence="2 3">Belongs to the pyridoxal phosphate-binding protein YggS/PROSC family.</text>
</comment>
<evidence type="ECO:0000256" key="3">
    <source>
        <dbReference type="RuleBase" id="RU004514"/>
    </source>
</evidence>
<evidence type="ECO:0000256" key="2">
    <source>
        <dbReference type="HAMAP-Rule" id="MF_02087"/>
    </source>
</evidence>
<dbReference type="HAMAP" id="MF_02087">
    <property type="entry name" value="PLP_homeostasis"/>
    <property type="match status" value="1"/>
</dbReference>
<gene>
    <name evidence="5" type="ORF">JQM67_04175</name>
</gene>